<dbReference type="AlphaFoldDB" id="A0A3A4R8J6"/>
<dbReference type="CDD" id="cd14797">
    <property type="entry name" value="DUF302"/>
    <property type="match status" value="1"/>
</dbReference>
<comment type="caution">
    <text evidence="2">The sequence shown here is derived from an EMBL/GenBank/DDBJ whole genome shotgun (WGS) entry which is preliminary data.</text>
</comment>
<evidence type="ECO:0000256" key="1">
    <source>
        <dbReference type="SAM" id="Phobius"/>
    </source>
</evidence>
<protein>
    <submittedName>
        <fullName evidence="2">DUF302 domain-containing protein</fullName>
    </submittedName>
</protein>
<organism evidence="2 3">
    <name type="scientific">Candidatus Auribacter fodinae</name>
    <dbReference type="NCBI Taxonomy" id="2093366"/>
    <lineage>
        <taxon>Bacteria</taxon>
        <taxon>Pseudomonadati</taxon>
        <taxon>Candidatus Auribacterota</taxon>
        <taxon>Candidatus Auribacteria</taxon>
        <taxon>Candidatus Auribacterales</taxon>
        <taxon>Candidatus Auribacteraceae</taxon>
        <taxon>Candidatus Auribacter</taxon>
    </lineage>
</organism>
<sequence>MRKVLIFLAGTVTGLILCGVMVFVLMPKMMIVTQQSNFDYDTTVAKLEQSIQDNSWSHKGTMHFNDDLMKKGRDLGVKAGVVKLCKADYAYQVLSTPADRFVTCLMPCGFGVWEDGQGRVFVSKMNTGLMGNMFGGNIKKVMGGAVSADEEKILSAIK</sequence>
<accession>A0A3A4R8J6</accession>
<keyword evidence="1" id="KW-0812">Transmembrane</keyword>
<dbReference type="SUPFAM" id="SSF103247">
    <property type="entry name" value="TT1751-like"/>
    <property type="match status" value="1"/>
</dbReference>
<dbReference type="Proteomes" id="UP000266426">
    <property type="component" value="Unassembled WGS sequence"/>
</dbReference>
<dbReference type="EMBL" id="QZJZ01000074">
    <property type="protein sequence ID" value="RJP57821.1"/>
    <property type="molecule type" value="Genomic_DNA"/>
</dbReference>
<dbReference type="InterPro" id="IPR035923">
    <property type="entry name" value="TT1751-like_sf"/>
</dbReference>
<evidence type="ECO:0000313" key="3">
    <source>
        <dbReference type="Proteomes" id="UP000266426"/>
    </source>
</evidence>
<dbReference type="InterPro" id="IPR005180">
    <property type="entry name" value="DUF302"/>
</dbReference>
<keyword evidence="1" id="KW-0472">Membrane</keyword>
<dbReference type="PANTHER" id="PTHR38342:SF1">
    <property type="entry name" value="SLR5037 PROTEIN"/>
    <property type="match status" value="1"/>
</dbReference>
<reference evidence="2 3" key="1">
    <citation type="journal article" date="2017" name="ISME J.">
        <title>Energy and carbon metabolisms in a deep terrestrial subsurface fluid microbial community.</title>
        <authorList>
            <person name="Momper L."/>
            <person name="Jungbluth S.P."/>
            <person name="Lee M.D."/>
            <person name="Amend J.P."/>
        </authorList>
    </citation>
    <scope>NUCLEOTIDE SEQUENCE [LARGE SCALE GENOMIC DNA]</scope>
    <source>
        <strain evidence="2">SURF_26</strain>
    </source>
</reference>
<name>A0A3A4R8J6_9BACT</name>
<keyword evidence="1" id="KW-1133">Transmembrane helix</keyword>
<proteinExistence type="predicted"/>
<feature type="transmembrane region" description="Helical" evidence="1">
    <location>
        <begin position="6"/>
        <end position="26"/>
    </location>
</feature>
<evidence type="ECO:0000313" key="2">
    <source>
        <dbReference type="EMBL" id="RJP57821.1"/>
    </source>
</evidence>
<dbReference type="Gene3D" id="3.30.310.70">
    <property type="entry name" value="TT1751-like domain"/>
    <property type="match status" value="1"/>
</dbReference>
<dbReference type="PANTHER" id="PTHR38342">
    <property type="entry name" value="SLR5037 PROTEIN"/>
    <property type="match status" value="1"/>
</dbReference>
<gene>
    <name evidence="2" type="ORF">C4541_09525</name>
</gene>